<evidence type="ECO:0000256" key="6">
    <source>
        <dbReference type="ARBA" id="ARBA00022840"/>
    </source>
</evidence>
<dbReference type="PANTHER" id="PTHR27002:SF1111">
    <property type="entry name" value="NON-SPECIFIC SERINE_THREONINE PROTEIN KINASE"/>
    <property type="match status" value="1"/>
</dbReference>
<dbReference type="GO" id="GO:0048544">
    <property type="term" value="P:recognition of pollen"/>
    <property type="evidence" value="ECO:0007669"/>
    <property type="project" value="InterPro"/>
</dbReference>
<feature type="transmembrane region" description="Helical" evidence="8">
    <location>
        <begin position="356"/>
        <end position="380"/>
    </location>
</feature>
<dbReference type="CDD" id="cd01098">
    <property type="entry name" value="PAN_AP_plant"/>
    <property type="match status" value="1"/>
</dbReference>
<keyword evidence="8" id="KW-0812">Transmembrane</keyword>
<dbReference type="SUPFAM" id="SSF56112">
    <property type="entry name" value="Protein kinase-like (PK-like)"/>
    <property type="match status" value="1"/>
</dbReference>
<evidence type="ECO:0000256" key="2">
    <source>
        <dbReference type="ARBA" id="ARBA00022679"/>
    </source>
</evidence>
<keyword evidence="4" id="KW-0547">Nucleotide-binding</keyword>
<keyword evidence="6" id="KW-0067">ATP-binding</keyword>
<keyword evidence="5" id="KW-0418">Kinase</keyword>
<dbReference type="Pfam" id="PF11883">
    <property type="entry name" value="DUF3403"/>
    <property type="match status" value="1"/>
</dbReference>
<keyword evidence="3" id="KW-0732">Signal</keyword>
<dbReference type="Pfam" id="PF00954">
    <property type="entry name" value="S_locus_glycop"/>
    <property type="match status" value="1"/>
</dbReference>
<evidence type="ECO:0000256" key="4">
    <source>
        <dbReference type="ARBA" id="ARBA00022741"/>
    </source>
</evidence>
<dbReference type="GO" id="GO:0005524">
    <property type="term" value="F:ATP binding"/>
    <property type="evidence" value="ECO:0007669"/>
    <property type="project" value="UniProtKB-KW"/>
</dbReference>
<dbReference type="Gene3D" id="1.10.510.10">
    <property type="entry name" value="Transferase(Phosphotransferase) domain 1"/>
    <property type="match status" value="1"/>
</dbReference>
<evidence type="ECO:0000256" key="3">
    <source>
        <dbReference type="ARBA" id="ARBA00022729"/>
    </source>
</evidence>
<keyword evidence="8" id="KW-1133">Transmembrane helix</keyword>
<dbReference type="SMART" id="SM00473">
    <property type="entry name" value="PAN_AP"/>
    <property type="match status" value="1"/>
</dbReference>
<organism evidence="10 11">
    <name type="scientific">Cannabis sativa</name>
    <name type="common">Hemp</name>
    <name type="synonym">Marijuana</name>
    <dbReference type="NCBI Taxonomy" id="3483"/>
    <lineage>
        <taxon>Eukaryota</taxon>
        <taxon>Viridiplantae</taxon>
        <taxon>Streptophyta</taxon>
        <taxon>Embryophyta</taxon>
        <taxon>Tracheophyta</taxon>
        <taxon>Spermatophyta</taxon>
        <taxon>Magnoliopsida</taxon>
        <taxon>eudicotyledons</taxon>
        <taxon>Gunneridae</taxon>
        <taxon>Pentapetalae</taxon>
        <taxon>rosids</taxon>
        <taxon>fabids</taxon>
        <taxon>Rosales</taxon>
        <taxon>Cannabaceae</taxon>
        <taxon>Cannabis</taxon>
    </lineage>
</organism>
<evidence type="ECO:0000256" key="1">
    <source>
        <dbReference type="ARBA" id="ARBA00022527"/>
    </source>
</evidence>
<dbReference type="InterPro" id="IPR000858">
    <property type="entry name" value="S_locus_glycoprot_dom"/>
</dbReference>
<dbReference type="InterPro" id="IPR021820">
    <property type="entry name" value="S-locus_recpt_kinase_C"/>
</dbReference>
<dbReference type="EMBL" id="JAATIP010000054">
    <property type="protein sequence ID" value="KAF4382583.1"/>
    <property type="molecule type" value="Genomic_DNA"/>
</dbReference>
<dbReference type="Pfam" id="PF08276">
    <property type="entry name" value="PAN_2"/>
    <property type="match status" value="1"/>
</dbReference>
<protein>
    <recommendedName>
        <fullName evidence="9">Apple domain-containing protein</fullName>
    </recommendedName>
</protein>
<feature type="domain" description="Apple" evidence="9">
    <location>
        <begin position="80"/>
        <end position="163"/>
    </location>
</feature>
<name>A0A7J6GI99_CANSA</name>
<gene>
    <name evidence="10" type="ORF">F8388_015411</name>
</gene>
<dbReference type="GO" id="GO:0005886">
    <property type="term" value="C:plasma membrane"/>
    <property type="evidence" value="ECO:0007669"/>
    <property type="project" value="TreeGrafter"/>
</dbReference>
<evidence type="ECO:0000256" key="8">
    <source>
        <dbReference type="SAM" id="Phobius"/>
    </source>
</evidence>
<sequence>MSFNGQIQFYMCLHSVVNCSIQLSPSDPCHVYEVCGEFGVCNSKNAVLCRCLPGFQPKNQSAWDSGNFKDGCVSRSVMPCNKNYFGNDFLHLKNIKVGKPGKTLTDAEDDEKCKEHCSDNCNCTAYLFTTEGRTPSCWIWTDGLENIQEDNDNDAESYINVRVELSKTETFKKSCKACGANIIPYPLSTSSDCGDPLYSDFTCDTNSGEVFFQALHHKYRVTNIDPVHRKFTVQLTEELGCTTSVQMLNQSLGYTVSRGCSSLQSSIVPNMFPFFSRAQIIELEIQWNKPLRPPCKTTSDCDEIVNSDCNDAKEDGSRRCTCLKHFTWDSESLTCIYEGTDVSRQLFEGSSSKLKYYVVFLGFVTIALIISSTTCFVYFLRRKNVANTTGTGGRIKVNQALHLYDSERSIAWKLWRENRPLDFMDAALRETCNANEFLRCINVGLLCVQEDPEDRPTMSNAVFMLGSETATIPNPKQPAFVIRKSLSSTGSSSKGVSINEFTATLELGR</sequence>
<evidence type="ECO:0000259" key="9">
    <source>
        <dbReference type="PROSITE" id="PS50948"/>
    </source>
</evidence>
<keyword evidence="2" id="KW-0808">Transferase</keyword>
<dbReference type="PROSITE" id="PS50948">
    <property type="entry name" value="PAN"/>
    <property type="match status" value="1"/>
</dbReference>
<reference evidence="10 11" key="1">
    <citation type="journal article" date="2020" name="bioRxiv">
        <title>Sequence and annotation of 42 cannabis genomes reveals extensive copy number variation in cannabinoid synthesis and pathogen resistance genes.</title>
        <authorList>
            <person name="Mckernan K.J."/>
            <person name="Helbert Y."/>
            <person name="Kane L.T."/>
            <person name="Ebling H."/>
            <person name="Zhang L."/>
            <person name="Liu B."/>
            <person name="Eaton Z."/>
            <person name="Mclaughlin S."/>
            <person name="Kingan S."/>
            <person name="Baybayan P."/>
            <person name="Concepcion G."/>
            <person name="Jordan M."/>
            <person name="Riva A."/>
            <person name="Barbazuk W."/>
            <person name="Harkins T."/>
        </authorList>
    </citation>
    <scope>NUCLEOTIDE SEQUENCE [LARGE SCALE GENOMIC DNA]</scope>
    <source>
        <strain evidence="11">cv. Jamaican Lion 4</strain>
        <tissue evidence="10">Leaf</tissue>
    </source>
</reference>
<dbReference type="GO" id="GO:0004674">
    <property type="term" value="F:protein serine/threonine kinase activity"/>
    <property type="evidence" value="ECO:0007669"/>
    <property type="project" value="UniProtKB-KW"/>
</dbReference>
<dbReference type="Proteomes" id="UP000525078">
    <property type="component" value="Unassembled WGS sequence"/>
</dbReference>
<evidence type="ECO:0000313" key="11">
    <source>
        <dbReference type="Proteomes" id="UP000525078"/>
    </source>
</evidence>
<proteinExistence type="predicted"/>
<evidence type="ECO:0000256" key="5">
    <source>
        <dbReference type="ARBA" id="ARBA00022777"/>
    </source>
</evidence>
<keyword evidence="1" id="KW-0723">Serine/threonine-protein kinase</keyword>
<evidence type="ECO:0000313" key="10">
    <source>
        <dbReference type="EMBL" id="KAF4382583.1"/>
    </source>
</evidence>
<keyword evidence="8" id="KW-0472">Membrane</keyword>
<evidence type="ECO:0000256" key="7">
    <source>
        <dbReference type="ARBA" id="ARBA00023157"/>
    </source>
</evidence>
<keyword evidence="7" id="KW-1015">Disulfide bond</keyword>
<dbReference type="InterPro" id="IPR003609">
    <property type="entry name" value="Pan_app"/>
</dbReference>
<accession>A0A7J6GI99</accession>
<dbReference type="PANTHER" id="PTHR27002">
    <property type="entry name" value="RECEPTOR-LIKE SERINE/THREONINE-PROTEIN KINASE SD1-8"/>
    <property type="match status" value="1"/>
</dbReference>
<comment type="caution">
    <text evidence="10">The sequence shown here is derived from an EMBL/GenBank/DDBJ whole genome shotgun (WGS) entry which is preliminary data.</text>
</comment>
<dbReference type="AlphaFoldDB" id="A0A7J6GI99"/>
<dbReference type="InterPro" id="IPR011009">
    <property type="entry name" value="Kinase-like_dom_sf"/>
</dbReference>